<evidence type="ECO:0000256" key="8">
    <source>
        <dbReference type="ARBA" id="ARBA00023002"/>
    </source>
</evidence>
<dbReference type="GO" id="GO:0019646">
    <property type="term" value="P:aerobic electron transport chain"/>
    <property type="evidence" value="ECO:0007669"/>
    <property type="project" value="TreeGrafter"/>
</dbReference>
<dbReference type="Gene3D" id="3.30.1330.10">
    <property type="entry name" value="PurM-like, N-terminal domain"/>
    <property type="match status" value="1"/>
</dbReference>
<dbReference type="Proteomes" id="UP000048908">
    <property type="component" value="Unassembled WGS sequence"/>
</dbReference>
<dbReference type="AlphaFoldDB" id="A0A0M6XNH8"/>
<gene>
    <name evidence="13" type="primary">selD</name>
    <name evidence="13" type="ORF">JAN5088_00510</name>
</gene>
<dbReference type="EC" id="2.7.9.3" evidence="13"/>
<keyword evidence="4" id="KW-0547">Nucleotide-binding</keyword>
<dbReference type="Gene3D" id="3.90.650.10">
    <property type="entry name" value="PurM-like C-terminal domain"/>
    <property type="match status" value="1"/>
</dbReference>
<dbReference type="InterPro" id="IPR016188">
    <property type="entry name" value="PurM-like_N"/>
</dbReference>
<dbReference type="SUPFAM" id="SSF56042">
    <property type="entry name" value="PurM C-terminal domain-like"/>
    <property type="match status" value="1"/>
</dbReference>
<dbReference type="Pfam" id="PF02769">
    <property type="entry name" value="AIRS_C"/>
    <property type="match status" value="1"/>
</dbReference>
<name>A0A0M6XNH8_9RHOB</name>
<evidence type="ECO:0000256" key="3">
    <source>
        <dbReference type="ARBA" id="ARBA00022679"/>
    </source>
</evidence>
<dbReference type="InterPro" id="IPR010918">
    <property type="entry name" value="PurM-like_C_dom"/>
</dbReference>
<dbReference type="InterPro" id="IPR051169">
    <property type="entry name" value="NADH-Q_oxidoreductase"/>
</dbReference>
<comment type="cofactor">
    <cofactor evidence="1">
        <name>FAD</name>
        <dbReference type="ChEBI" id="CHEBI:57692"/>
    </cofactor>
</comment>
<dbReference type="RefSeq" id="WP_055681234.1">
    <property type="nucleotide sequence ID" value="NZ_CXPG01000011.1"/>
</dbReference>
<dbReference type="GO" id="GO:0005524">
    <property type="term" value="F:ATP binding"/>
    <property type="evidence" value="ECO:0007669"/>
    <property type="project" value="UniProtKB-KW"/>
</dbReference>
<dbReference type="NCBIfam" id="TIGR03169">
    <property type="entry name" value="Nterm_to_SelD"/>
    <property type="match status" value="1"/>
</dbReference>
<dbReference type="NCBIfam" id="TIGR00476">
    <property type="entry name" value="selD"/>
    <property type="match status" value="1"/>
</dbReference>
<evidence type="ECO:0000256" key="4">
    <source>
        <dbReference type="ARBA" id="ARBA00022741"/>
    </source>
</evidence>
<dbReference type="PANTHER" id="PTHR42913">
    <property type="entry name" value="APOPTOSIS-INDUCING FACTOR 1"/>
    <property type="match status" value="1"/>
</dbReference>
<evidence type="ECO:0000256" key="5">
    <source>
        <dbReference type="ARBA" id="ARBA00022777"/>
    </source>
</evidence>
<dbReference type="InterPro" id="IPR036676">
    <property type="entry name" value="PurM-like_C_sf"/>
</dbReference>
<keyword evidence="5 13" id="KW-0418">Kinase</keyword>
<dbReference type="InterPro" id="IPR004536">
    <property type="entry name" value="SPS/SelD"/>
</dbReference>
<evidence type="ECO:0000259" key="11">
    <source>
        <dbReference type="Pfam" id="PF02769"/>
    </source>
</evidence>
<dbReference type="STRING" id="282197.SAMN04488517_106115"/>
<dbReference type="InterPro" id="IPR017584">
    <property type="entry name" value="Pyridine_nucleo_diS_OxRdtase_N"/>
</dbReference>
<dbReference type="InterPro" id="IPR036188">
    <property type="entry name" value="FAD/NAD-bd_sf"/>
</dbReference>
<evidence type="ECO:0000313" key="13">
    <source>
        <dbReference type="EMBL" id="CTQ31751.1"/>
    </source>
</evidence>
<keyword evidence="7" id="KW-0067">ATP-binding</keyword>
<dbReference type="InterPro" id="IPR023753">
    <property type="entry name" value="FAD/NAD-binding_dom"/>
</dbReference>
<keyword evidence="3 13" id="KW-0808">Transferase</keyword>
<keyword evidence="8" id="KW-0560">Oxidoreductase</keyword>
<dbReference type="Pfam" id="PF07992">
    <property type="entry name" value="Pyr_redox_2"/>
    <property type="match status" value="1"/>
</dbReference>
<protein>
    <submittedName>
        <fullName evidence="13">Selenide, water dikinase</fullName>
        <ecNumber evidence="13">2.7.9.3</ecNumber>
    </submittedName>
</protein>
<organism evidence="13 14">
    <name type="scientific">Jannaschia rubra</name>
    <dbReference type="NCBI Taxonomy" id="282197"/>
    <lineage>
        <taxon>Bacteria</taxon>
        <taxon>Pseudomonadati</taxon>
        <taxon>Pseudomonadota</taxon>
        <taxon>Alphaproteobacteria</taxon>
        <taxon>Rhodobacterales</taxon>
        <taxon>Roseobacteraceae</taxon>
        <taxon>Jannaschia</taxon>
    </lineage>
</organism>
<evidence type="ECO:0000256" key="6">
    <source>
        <dbReference type="ARBA" id="ARBA00022827"/>
    </source>
</evidence>
<dbReference type="PANTHER" id="PTHR42913:SF9">
    <property type="entry name" value="SLR1591 PROTEIN"/>
    <property type="match status" value="1"/>
</dbReference>
<dbReference type="EMBL" id="CXPG01000011">
    <property type="protein sequence ID" value="CTQ31751.1"/>
    <property type="molecule type" value="Genomic_DNA"/>
</dbReference>
<dbReference type="InterPro" id="IPR036921">
    <property type="entry name" value="PurM-like_N_sf"/>
</dbReference>
<evidence type="ECO:0000256" key="7">
    <source>
        <dbReference type="ARBA" id="ARBA00022840"/>
    </source>
</evidence>
<keyword evidence="14" id="KW-1185">Reference proteome</keyword>
<evidence type="ECO:0000259" key="12">
    <source>
        <dbReference type="Pfam" id="PF07992"/>
    </source>
</evidence>
<accession>A0A0M6XNH8</accession>
<dbReference type="OrthoDB" id="9767928at2"/>
<dbReference type="CDD" id="cd02195">
    <property type="entry name" value="SelD"/>
    <property type="match status" value="1"/>
</dbReference>
<feature type="domain" description="PurM-like N-terminal" evidence="10">
    <location>
        <begin position="431"/>
        <end position="540"/>
    </location>
</feature>
<keyword evidence="6" id="KW-0274">FAD</keyword>
<dbReference type="Gene3D" id="3.50.50.100">
    <property type="match status" value="1"/>
</dbReference>
<reference evidence="13 14" key="1">
    <citation type="submission" date="2015-07" db="EMBL/GenBank/DDBJ databases">
        <authorList>
            <person name="Noorani M."/>
        </authorList>
    </citation>
    <scope>NUCLEOTIDE SEQUENCE [LARGE SCALE GENOMIC DNA]</scope>
    <source>
        <strain evidence="13 14">CECT 5088</strain>
    </source>
</reference>
<feature type="domain" description="PurM-like C-terminal" evidence="11">
    <location>
        <begin position="552"/>
        <end position="717"/>
    </location>
</feature>
<keyword evidence="9" id="KW-0711">Selenium</keyword>
<dbReference type="GO" id="GO:0003955">
    <property type="term" value="F:NAD(P)H dehydrogenase (quinone) activity"/>
    <property type="evidence" value="ECO:0007669"/>
    <property type="project" value="TreeGrafter"/>
</dbReference>
<proteinExistence type="predicted"/>
<keyword evidence="2" id="KW-0285">Flavoprotein</keyword>
<dbReference type="SUPFAM" id="SSF55326">
    <property type="entry name" value="PurM N-terminal domain-like"/>
    <property type="match status" value="1"/>
</dbReference>
<dbReference type="GO" id="GO:0004756">
    <property type="term" value="F:selenide, water dikinase activity"/>
    <property type="evidence" value="ECO:0007669"/>
    <property type="project" value="UniProtKB-EC"/>
</dbReference>
<feature type="domain" description="FAD/NAD(P)-binding" evidence="12">
    <location>
        <begin position="10"/>
        <end position="304"/>
    </location>
</feature>
<dbReference type="Pfam" id="PF00586">
    <property type="entry name" value="AIRS"/>
    <property type="match status" value="1"/>
</dbReference>
<evidence type="ECO:0000256" key="9">
    <source>
        <dbReference type="ARBA" id="ARBA00023266"/>
    </source>
</evidence>
<dbReference type="SUPFAM" id="SSF51905">
    <property type="entry name" value="FAD/NAD(P)-binding domain"/>
    <property type="match status" value="2"/>
</dbReference>
<evidence type="ECO:0000313" key="14">
    <source>
        <dbReference type="Proteomes" id="UP000048908"/>
    </source>
</evidence>
<evidence type="ECO:0000259" key="10">
    <source>
        <dbReference type="Pfam" id="PF00586"/>
    </source>
</evidence>
<evidence type="ECO:0000256" key="1">
    <source>
        <dbReference type="ARBA" id="ARBA00001974"/>
    </source>
</evidence>
<evidence type="ECO:0000256" key="2">
    <source>
        <dbReference type="ARBA" id="ARBA00022630"/>
    </source>
</evidence>
<sequence>MQADIPLTRDLVLIGGGHAHALVLRKWGMDPLPGARISVINPGPTAPYTGMLPGHVAGHYTREELDIDLLRLARFAGARLIDGAASGIDLHARLVTVPGRPPVAYDVASIDVGITAQMPEVPGFAENAVGAKPLDVYARSWRAFREAVRQGARPPRVAVIGGGIAGQELAMAMAHALRSDGADPQVTVLEAAPVPTGTGDRAQALLDRAMAGLGVTLRTGVSVARVGPEDVTLDGGERIPAALIVGAAGAWPHGWLTGTGLPLEDGFIRVGPTLAVEGRDDLFAAGDCAHLTHAPRPKAGVFAVREAPILHHNLRAALTGGAMRAFRPQKHYLKLVSLGGKAALAQRGGLALSGEWLWRWKDRIDRKFMGKLTDLPTMAAPALPRLRVSGGDAGTKPLCSGCGSKIGGDALAAALTALPSNVRDDVLSRPGDDAAVLAQPGGGRQVITTDHLRAFTPDTALMVRIAAVHALGDVWAMGARPQAALASIILPRMSEDLQARTLTEAMAVAAEVMSAAGAEIVGGHSTMGAETTIGFTVTGLHDGTPIGHGGAQPGDAIVLTRPIGTGVILAAEMAGKARGADVVAMLNRMSTPQGDAAAILSDARAMTDVTGFGLAGHLSAICRASGVGADLILAAVPVYAGAEDLAASGHASTLFPANRRAARVTGGAGARLDLLHDPQTAGGLLAAVPADRADALVAELRAAGHDAARIGTFTDGPPGIACV</sequence>